<gene>
    <name evidence="1" type="ORF">J2X20_005251</name>
</gene>
<comment type="caution">
    <text evidence="1">The sequence shown here is derived from an EMBL/GenBank/DDBJ whole genome shotgun (WGS) entry which is preliminary data.</text>
</comment>
<dbReference type="Proteomes" id="UP001180453">
    <property type="component" value="Unassembled WGS sequence"/>
</dbReference>
<keyword evidence="2" id="KW-1185">Reference proteome</keyword>
<proteinExistence type="predicted"/>
<accession>A0ABU1YUM5</accession>
<evidence type="ECO:0000313" key="2">
    <source>
        <dbReference type="Proteomes" id="UP001180453"/>
    </source>
</evidence>
<reference evidence="1 2" key="1">
    <citation type="submission" date="2023-07" db="EMBL/GenBank/DDBJ databases">
        <title>Sorghum-associated microbial communities from plants grown in Nebraska, USA.</title>
        <authorList>
            <person name="Schachtman D."/>
        </authorList>
    </citation>
    <scope>NUCLEOTIDE SEQUENCE [LARGE SCALE GENOMIC DNA]</scope>
    <source>
        <strain evidence="1 2">BE314</strain>
    </source>
</reference>
<evidence type="ECO:0000313" key="1">
    <source>
        <dbReference type="EMBL" id="MDR7272568.1"/>
    </source>
</evidence>
<organism evidence="1 2">
    <name type="scientific">Roseateles saccharophilus</name>
    <name type="common">Pseudomonas saccharophila</name>
    <dbReference type="NCBI Taxonomy" id="304"/>
    <lineage>
        <taxon>Bacteria</taxon>
        <taxon>Pseudomonadati</taxon>
        <taxon>Pseudomonadota</taxon>
        <taxon>Betaproteobacteria</taxon>
        <taxon>Burkholderiales</taxon>
        <taxon>Sphaerotilaceae</taxon>
        <taxon>Roseateles</taxon>
    </lineage>
</organism>
<sequence>MPEHVDTELAVLTAIIDRAEPGRLAAASTSTHRNR</sequence>
<name>A0ABU1YUM5_ROSSA</name>
<dbReference type="EMBL" id="JAVDXU010000005">
    <property type="protein sequence ID" value="MDR7272568.1"/>
    <property type="molecule type" value="Genomic_DNA"/>
</dbReference>
<protein>
    <submittedName>
        <fullName evidence="1">Uncharacterized protein</fullName>
    </submittedName>
</protein>